<dbReference type="InterPro" id="IPR043502">
    <property type="entry name" value="DNA/RNA_pol_sf"/>
</dbReference>
<dbReference type="InterPro" id="IPR013103">
    <property type="entry name" value="RVT_2"/>
</dbReference>
<dbReference type="STRING" id="4097.A0A1S3ZZ05"/>
<dbReference type="OrthoDB" id="411615at2759"/>
<name>A0A1S3ZZ05_TOBAC</name>
<dbReference type="PANTHER" id="PTHR11439">
    <property type="entry name" value="GAG-POL-RELATED RETROTRANSPOSON"/>
    <property type="match status" value="1"/>
</dbReference>
<feature type="compositionally biased region" description="Polar residues" evidence="1">
    <location>
        <begin position="311"/>
        <end position="323"/>
    </location>
</feature>
<feature type="domain" description="Reverse transcriptase Ty1/copia-type" evidence="2">
    <location>
        <begin position="70"/>
        <end position="144"/>
    </location>
</feature>
<dbReference type="CDD" id="cd09272">
    <property type="entry name" value="RNase_HI_RT_Ty1"/>
    <property type="match status" value="1"/>
</dbReference>
<sequence>MVTVRSVITVAASKHWHIYPIDVHNAFLQGDLFEEVYMQGGVQEQSVQAKEVALLLEASFKTIELEADRIYVDDLLVTGNNPKLIQSARENLQKKFKMKDLGELRFFLGIEFPRNKAGILMNQRKYALDLITYSGLGGARPASTTLECNQRLTTTEYDKVVLGSEDATSAGVKDHVFPDPEPYQRKSVTGYLVRCMASIVAEVSWLVGLFKELGIQIQLPIPLNCDSNVAIQIAANPIFHERTKHIDNDCNFMREKMQQGLIQTHHINTKLQLAAILTKGLWKGGIWAVRTSFKVSGNSGEHRVPPETMPYRNNSLHGQSIKN</sequence>
<dbReference type="RefSeq" id="XP_016469546.1">
    <property type="nucleotide sequence ID" value="XM_016614060.1"/>
</dbReference>
<dbReference type="AlphaFoldDB" id="A0A1S3ZZ05"/>
<dbReference type="SUPFAM" id="SSF56672">
    <property type="entry name" value="DNA/RNA polymerases"/>
    <property type="match status" value="1"/>
</dbReference>
<evidence type="ECO:0000256" key="1">
    <source>
        <dbReference type="SAM" id="MobiDB-lite"/>
    </source>
</evidence>
<accession>A0A1S3ZZ05</accession>
<dbReference type="PaxDb" id="4097-A0A1S3ZZ05"/>
<dbReference type="KEGG" id="nta:107791910"/>
<proteinExistence type="predicted"/>
<organism evidence="3">
    <name type="scientific">Nicotiana tabacum</name>
    <name type="common">Common tobacco</name>
    <dbReference type="NCBI Taxonomy" id="4097"/>
    <lineage>
        <taxon>Eukaryota</taxon>
        <taxon>Viridiplantae</taxon>
        <taxon>Streptophyta</taxon>
        <taxon>Embryophyta</taxon>
        <taxon>Tracheophyta</taxon>
        <taxon>Spermatophyta</taxon>
        <taxon>Magnoliopsida</taxon>
        <taxon>eudicotyledons</taxon>
        <taxon>Gunneridae</taxon>
        <taxon>Pentapetalae</taxon>
        <taxon>asterids</taxon>
        <taxon>lamiids</taxon>
        <taxon>Solanales</taxon>
        <taxon>Solanaceae</taxon>
        <taxon>Nicotianoideae</taxon>
        <taxon>Nicotianeae</taxon>
        <taxon>Nicotiana</taxon>
    </lineage>
</organism>
<dbReference type="PANTHER" id="PTHR11439:SF514">
    <property type="entry name" value="GAG-PRE-INTEGRASE DOMAIN-CONTAINING PROTEIN"/>
    <property type="match status" value="1"/>
</dbReference>
<evidence type="ECO:0000313" key="3">
    <source>
        <dbReference type="RefSeq" id="XP_016469546.1"/>
    </source>
</evidence>
<protein>
    <recommendedName>
        <fullName evidence="2">Reverse transcriptase Ty1/copia-type domain-containing protein</fullName>
    </recommendedName>
</protein>
<feature type="region of interest" description="Disordered" evidence="1">
    <location>
        <begin position="298"/>
        <end position="323"/>
    </location>
</feature>
<evidence type="ECO:0000259" key="2">
    <source>
        <dbReference type="Pfam" id="PF07727"/>
    </source>
</evidence>
<dbReference type="Pfam" id="PF07727">
    <property type="entry name" value="RVT_2"/>
    <property type="match status" value="1"/>
</dbReference>
<reference evidence="3" key="1">
    <citation type="submission" date="2025-08" db="UniProtKB">
        <authorList>
            <consortium name="RefSeq"/>
        </authorList>
    </citation>
    <scope>IDENTIFICATION</scope>
</reference>
<gene>
    <name evidence="3" type="primary">LOC107791910</name>
</gene>